<dbReference type="GO" id="GO:0004476">
    <property type="term" value="F:mannose-6-phosphate isomerase activity"/>
    <property type="evidence" value="ECO:0007669"/>
    <property type="project" value="InterPro"/>
</dbReference>
<dbReference type="Gene3D" id="2.60.120.10">
    <property type="entry name" value="Jelly Rolls"/>
    <property type="match status" value="1"/>
</dbReference>
<organism evidence="4 5">
    <name type="scientific">Porphyromonas uenonis 60-3</name>
    <dbReference type="NCBI Taxonomy" id="596327"/>
    <lineage>
        <taxon>Bacteria</taxon>
        <taxon>Pseudomonadati</taxon>
        <taxon>Bacteroidota</taxon>
        <taxon>Bacteroidia</taxon>
        <taxon>Bacteroidales</taxon>
        <taxon>Porphyromonadaceae</taxon>
        <taxon>Porphyromonas</taxon>
    </lineage>
</organism>
<dbReference type="EMBL" id="ACLR01000088">
    <property type="protein sequence ID" value="EEK17301.1"/>
    <property type="molecule type" value="Genomic_DNA"/>
</dbReference>
<keyword evidence="5" id="KW-1185">Reference proteome</keyword>
<evidence type="ECO:0000259" key="3">
    <source>
        <dbReference type="Pfam" id="PF20511"/>
    </source>
</evidence>
<dbReference type="PANTHER" id="PTHR42742:SF3">
    <property type="entry name" value="FRUCTOKINASE"/>
    <property type="match status" value="1"/>
</dbReference>
<dbReference type="Pfam" id="PF20511">
    <property type="entry name" value="PMI_typeI_cat"/>
    <property type="match status" value="1"/>
</dbReference>
<dbReference type="InterPro" id="IPR051804">
    <property type="entry name" value="Carb_Metab_Reg_Kinase/Isom"/>
</dbReference>
<evidence type="ECO:0000256" key="1">
    <source>
        <dbReference type="ARBA" id="ARBA00022723"/>
    </source>
</evidence>
<dbReference type="InterPro" id="IPR011051">
    <property type="entry name" value="RmlC_Cupin_sf"/>
</dbReference>
<dbReference type="PANTHER" id="PTHR42742">
    <property type="entry name" value="TRANSCRIPTIONAL REPRESSOR MPRA"/>
    <property type="match status" value="1"/>
</dbReference>
<reference evidence="4 5" key="1">
    <citation type="submission" date="2009-04" db="EMBL/GenBank/DDBJ databases">
        <authorList>
            <person name="Sebastian Y."/>
            <person name="Madupu R."/>
            <person name="Durkin A.S."/>
            <person name="Torralba M."/>
            <person name="Methe B."/>
            <person name="Sutton G.G."/>
            <person name="Strausberg R.L."/>
            <person name="Nelson K.E."/>
        </authorList>
    </citation>
    <scope>NUCLEOTIDE SEQUENCE [LARGE SCALE GENOMIC DNA]</scope>
    <source>
        <strain evidence="4 5">60-3</strain>
    </source>
</reference>
<dbReference type="Proteomes" id="UP000003303">
    <property type="component" value="Unassembled WGS sequence"/>
</dbReference>
<evidence type="ECO:0000256" key="2">
    <source>
        <dbReference type="ARBA" id="ARBA00022833"/>
    </source>
</evidence>
<keyword evidence="4" id="KW-0413">Isomerase</keyword>
<dbReference type="OrthoDB" id="9808275at2"/>
<dbReference type="InterPro" id="IPR046457">
    <property type="entry name" value="PMI_typeI_cat"/>
</dbReference>
<keyword evidence="1" id="KW-0479">Metal-binding</keyword>
<feature type="domain" description="Phosphomannose isomerase type I catalytic" evidence="3">
    <location>
        <begin position="26"/>
        <end position="107"/>
    </location>
</feature>
<dbReference type="InterPro" id="IPR014710">
    <property type="entry name" value="RmlC-like_jellyroll"/>
</dbReference>
<keyword evidence="2" id="KW-0862">Zinc</keyword>
<dbReference type="eggNOG" id="COG1482">
    <property type="taxonomic scope" value="Bacteria"/>
</dbReference>
<dbReference type="STRING" id="596327.PORUE0001_1248"/>
<name>C2MAH3_9PORP</name>
<sequence length="311" mass="33664">MSRKLTPIRCTPQYYHKIWGGGRLAPTGGDQQVGEVWLLSALAGQETPTEGDDYEEASLDALVARYGDRLLGQGQTARCGGAFPLLIKLLDAATDLSVQVHPSPQEGGKDEIWYFLETEPTSRICLGLTEPMSADALRDITKRATLMDYLHWEPVRTGEAIALPAGTIHALGAGTMLIEVQDTSDITYRLYDYDRVDDEGSKRTLHIDEALRSATLEPHRLDARHLPLGTPHFVCREVTAKPELSQTITTDGASCAILVGISGTLALCDGESEAWQLAPHEALLIPAETLPLSVAPGDGKALMITLTPAEL</sequence>
<evidence type="ECO:0000313" key="4">
    <source>
        <dbReference type="EMBL" id="EEK17301.1"/>
    </source>
</evidence>
<dbReference type="CDD" id="cd07010">
    <property type="entry name" value="cupin_PMI_type_I_N_bac"/>
    <property type="match status" value="1"/>
</dbReference>
<dbReference type="SUPFAM" id="SSF51182">
    <property type="entry name" value="RmlC-like cupins"/>
    <property type="match status" value="1"/>
</dbReference>
<dbReference type="RefSeq" id="WP_007364876.1">
    <property type="nucleotide sequence ID" value="NZ_ACLR01000088.1"/>
</dbReference>
<protein>
    <submittedName>
        <fullName evidence="4">Putative mannose-6-phosphate isomerase, class I</fullName>
    </submittedName>
</protein>
<dbReference type="GO" id="GO:0008270">
    <property type="term" value="F:zinc ion binding"/>
    <property type="evidence" value="ECO:0007669"/>
    <property type="project" value="InterPro"/>
</dbReference>
<comment type="caution">
    <text evidence="4">The sequence shown here is derived from an EMBL/GenBank/DDBJ whole genome shotgun (WGS) entry which is preliminary data.</text>
</comment>
<dbReference type="AlphaFoldDB" id="C2MAH3"/>
<accession>C2MAH3</accession>
<proteinExistence type="predicted"/>
<evidence type="ECO:0000313" key="5">
    <source>
        <dbReference type="Proteomes" id="UP000003303"/>
    </source>
</evidence>
<gene>
    <name evidence="4" type="ORF">PORUE0001_1248</name>
</gene>